<name>A0A401RDH0_STRNR</name>
<organism evidence="1 2">
    <name type="scientific">Streptomyces noursei</name>
    <name type="common">Streptomyces albulus</name>
    <dbReference type="NCBI Taxonomy" id="1971"/>
    <lineage>
        <taxon>Bacteria</taxon>
        <taxon>Bacillati</taxon>
        <taxon>Actinomycetota</taxon>
        <taxon>Actinomycetes</taxon>
        <taxon>Kitasatosporales</taxon>
        <taxon>Streptomycetaceae</taxon>
        <taxon>Streptomyces</taxon>
    </lineage>
</organism>
<dbReference type="Proteomes" id="UP000288351">
    <property type="component" value="Unassembled WGS sequence"/>
</dbReference>
<dbReference type="AlphaFoldDB" id="A0A401RDH0"/>
<evidence type="ECO:0000313" key="2">
    <source>
        <dbReference type="Proteomes" id="UP000288351"/>
    </source>
</evidence>
<accession>A0A401RDH0</accession>
<dbReference type="EMBL" id="BHXC01000007">
    <property type="protein sequence ID" value="GCB95655.1"/>
    <property type="molecule type" value="Genomic_DNA"/>
</dbReference>
<gene>
    <name evidence="1" type="ORF">SALB_08462</name>
</gene>
<evidence type="ECO:0000313" key="1">
    <source>
        <dbReference type="EMBL" id="GCB95655.1"/>
    </source>
</evidence>
<comment type="caution">
    <text evidence="1">The sequence shown here is derived from an EMBL/GenBank/DDBJ whole genome shotgun (WGS) entry which is preliminary data.</text>
</comment>
<proteinExistence type="predicted"/>
<sequence length="67" mass="7406">MLPEADRAAFEAEVRRTPAQDLHRLLARRSLPAEAEREDDAIVARLQVGDFTGCVPQDGDEHHEGVA</sequence>
<reference evidence="1 2" key="1">
    <citation type="journal article" date="2019" name="Microbiol. Resour. Announc.">
        <title>Draft Genome Sequence of the Most Traditional epsilon-Poly-l-Lysine Producer, Streptomyces albulus NBRC14147.</title>
        <authorList>
            <person name="Yamanaka K."/>
            <person name="Hamano Y."/>
        </authorList>
    </citation>
    <scope>NUCLEOTIDE SEQUENCE [LARGE SCALE GENOMIC DNA]</scope>
    <source>
        <strain evidence="1 2">NBRC 14147</strain>
    </source>
</reference>
<protein>
    <submittedName>
        <fullName evidence="1">Uncharacterized protein</fullName>
    </submittedName>
</protein>
<dbReference type="RefSeq" id="WP_016572861.1">
    <property type="nucleotide sequence ID" value="NZ_BHXC01000007.1"/>
</dbReference>